<dbReference type="NCBIfam" id="TIGR01414">
    <property type="entry name" value="autotrans_barl"/>
    <property type="match status" value="1"/>
</dbReference>
<gene>
    <name evidence="2" type="ORF">NCTC8622_02883</name>
</gene>
<evidence type="ECO:0000259" key="1">
    <source>
        <dbReference type="Pfam" id="PF18883"/>
    </source>
</evidence>
<sequence length="111" mass="11348">MNIANSANVLVSHAQGLGSANVENNGTLALNNSAEKRAAASVNYTLGGNLTNNGTLMTGMSGQQAGNVLVVKGNYHGNNGQLVMNTVLNGDDSVTDKLVVEGVLAARLPLR</sequence>
<organism evidence="2 3">
    <name type="scientific">Escherichia coli</name>
    <dbReference type="NCBI Taxonomy" id="562"/>
    <lineage>
        <taxon>Bacteria</taxon>
        <taxon>Pseudomonadati</taxon>
        <taxon>Pseudomonadota</taxon>
        <taxon>Gammaproteobacteria</taxon>
        <taxon>Enterobacterales</taxon>
        <taxon>Enterobacteriaceae</taxon>
        <taxon>Escherichia</taxon>
    </lineage>
</organism>
<dbReference type="InterPro" id="IPR043990">
    <property type="entry name" value="AC_1"/>
</dbReference>
<dbReference type="Pfam" id="PF18883">
    <property type="entry name" value="AC_1"/>
    <property type="match status" value="1"/>
</dbReference>
<reference evidence="2 3" key="1">
    <citation type="submission" date="2018-06" db="EMBL/GenBank/DDBJ databases">
        <authorList>
            <consortium name="Pathogen Informatics"/>
            <person name="Doyle S."/>
        </authorList>
    </citation>
    <scope>NUCLEOTIDE SEQUENCE [LARGE SCALE GENOMIC DNA]</scope>
    <source>
        <strain evidence="2 3">NCTC8622</strain>
    </source>
</reference>
<dbReference type="GO" id="GO:0019867">
    <property type="term" value="C:outer membrane"/>
    <property type="evidence" value="ECO:0007669"/>
    <property type="project" value="InterPro"/>
</dbReference>
<dbReference type="InterPro" id="IPR011050">
    <property type="entry name" value="Pectin_lyase_fold/virulence"/>
</dbReference>
<dbReference type="Proteomes" id="UP000254079">
    <property type="component" value="Unassembled WGS sequence"/>
</dbReference>
<dbReference type="InterPro" id="IPR006315">
    <property type="entry name" value="OM_autotransptr_brl_dom"/>
</dbReference>
<dbReference type="SUPFAM" id="SSF51126">
    <property type="entry name" value="Pectin lyase-like"/>
    <property type="match status" value="1"/>
</dbReference>
<dbReference type="AlphaFoldDB" id="A0A376U3I2"/>
<evidence type="ECO:0000313" key="3">
    <source>
        <dbReference type="Proteomes" id="UP000254079"/>
    </source>
</evidence>
<proteinExistence type="predicted"/>
<accession>A0A376U3I2</accession>
<dbReference type="InterPro" id="IPR012332">
    <property type="entry name" value="Autotransporter_pectin_lyase_C"/>
</dbReference>
<feature type="domain" description="Autochaperone" evidence="1">
    <location>
        <begin position="49"/>
        <end position="103"/>
    </location>
</feature>
<dbReference type="Gene3D" id="2.160.20.20">
    <property type="match status" value="1"/>
</dbReference>
<protein>
    <submittedName>
        <fullName evidence="2">Autotransporter</fullName>
    </submittedName>
</protein>
<evidence type="ECO:0000313" key="2">
    <source>
        <dbReference type="EMBL" id="STI83842.1"/>
    </source>
</evidence>
<dbReference type="EMBL" id="UGCP01000002">
    <property type="protein sequence ID" value="STI83842.1"/>
    <property type="molecule type" value="Genomic_DNA"/>
</dbReference>
<name>A0A376U3I2_ECOLX</name>